<evidence type="ECO:0000313" key="2">
    <source>
        <dbReference type="Proteomes" id="UP000288805"/>
    </source>
</evidence>
<comment type="caution">
    <text evidence="1">The sequence shown here is derived from an EMBL/GenBank/DDBJ whole genome shotgun (WGS) entry which is preliminary data.</text>
</comment>
<reference evidence="1 2" key="1">
    <citation type="journal article" date="2018" name="PLoS Genet.">
        <title>Population sequencing reveals clonal diversity and ancestral inbreeding in the grapevine cultivar Chardonnay.</title>
        <authorList>
            <person name="Roach M.J."/>
            <person name="Johnson D.L."/>
            <person name="Bohlmann J."/>
            <person name="van Vuuren H.J."/>
            <person name="Jones S.J."/>
            <person name="Pretorius I.S."/>
            <person name="Schmidt S.A."/>
            <person name="Borneman A.R."/>
        </authorList>
    </citation>
    <scope>NUCLEOTIDE SEQUENCE [LARGE SCALE GENOMIC DNA]</scope>
    <source>
        <strain evidence="2">cv. Chardonnay</strain>
        <tissue evidence="1">Leaf</tissue>
    </source>
</reference>
<dbReference type="EMBL" id="QGNW01001176">
    <property type="protein sequence ID" value="RVW51880.1"/>
    <property type="molecule type" value="Genomic_DNA"/>
</dbReference>
<gene>
    <name evidence="1" type="ORF">CK203_067963</name>
</gene>
<proteinExistence type="predicted"/>
<sequence>MEKVEKTFYMYDLTPILTDFANSYKVTRNLGNSDDSIEFNGFLTEPLFEMVSDIGFGRVSPESANSVNHQDQSGAHISLTSHDFLPSPSPRSLICTLYVQDQLGGTFL</sequence>
<dbReference type="Proteomes" id="UP000288805">
    <property type="component" value="Unassembled WGS sequence"/>
</dbReference>
<protein>
    <submittedName>
        <fullName evidence="1">Uncharacterized protein</fullName>
    </submittedName>
</protein>
<name>A0A438EVZ0_VITVI</name>
<evidence type="ECO:0000313" key="1">
    <source>
        <dbReference type="EMBL" id="RVW51880.1"/>
    </source>
</evidence>
<accession>A0A438EVZ0</accession>
<dbReference type="AlphaFoldDB" id="A0A438EVZ0"/>
<organism evidence="1 2">
    <name type="scientific">Vitis vinifera</name>
    <name type="common">Grape</name>
    <dbReference type="NCBI Taxonomy" id="29760"/>
    <lineage>
        <taxon>Eukaryota</taxon>
        <taxon>Viridiplantae</taxon>
        <taxon>Streptophyta</taxon>
        <taxon>Embryophyta</taxon>
        <taxon>Tracheophyta</taxon>
        <taxon>Spermatophyta</taxon>
        <taxon>Magnoliopsida</taxon>
        <taxon>eudicotyledons</taxon>
        <taxon>Gunneridae</taxon>
        <taxon>Pentapetalae</taxon>
        <taxon>rosids</taxon>
        <taxon>Vitales</taxon>
        <taxon>Vitaceae</taxon>
        <taxon>Viteae</taxon>
        <taxon>Vitis</taxon>
    </lineage>
</organism>